<feature type="compositionally biased region" description="Low complexity" evidence="1">
    <location>
        <begin position="83"/>
        <end position="98"/>
    </location>
</feature>
<evidence type="ECO:0008006" key="4">
    <source>
        <dbReference type="Google" id="ProtNLM"/>
    </source>
</evidence>
<gene>
    <name evidence="2" type="ORF">NKR23_g1780</name>
</gene>
<keyword evidence="3" id="KW-1185">Reference proteome</keyword>
<accession>A0AA38SB77</accession>
<evidence type="ECO:0000256" key="1">
    <source>
        <dbReference type="SAM" id="MobiDB-lite"/>
    </source>
</evidence>
<proteinExistence type="predicted"/>
<feature type="region of interest" description="Disordered" evidence="1">
    <location>
        <begin position="76"/>
        <end position="100"/>
    </location>
</feature>
<comment type="caution">
    <text evidence="2">The sequence shown here is derived from an EMBL/GenBank/DDBJ whole genome shotgun (WGS) entry which is preliminary data.</text>
</comment>
<dbReference type="EMBL" id="JANBVO010000003">
    <property type="protein sequence ID" value="KAJ9155202.1"/>
    <property type="molecule type" value="Genomic_DNA"/>
</dbReference>
<sequence>MAAVTSSTPPVPRSQRGTLSGPVIPTPTHGASGGSFTVTCSTRIAAPPDAVLGVLLDTATYPAWNRFVRQVDVVSHPEPPSPAAAADDTAAPTALPAGEAGGGSIGVGTAMIFSVYMDLASDKPSNRAGVEVTRLEPFTLASPPSAPAEERNGWRVAWRATDLPGWLLRTERVQEVVDDGAGGTEYTCWETFYGVLALVVKLKVGGRLVKGFDAWMDGLKARAEELAGE</sequence>
<dbReference type="InterPro" id="IPR023393">
    <property type="entry name" value="START-like_dom_sf"/>
</dbReference>
<organism evidence="2 3">
    <name type="scientific">Pleurostoma richardsiae</name>
    <dbReference type="NCBI Taxonomy" id="41990"/>
    <lineage>
        <taxon>Eukaryota</taxon>
        <taxon>Fungi</taxon>
        <taxon>Dikarya</taxon>
        <taxon>Ascomycota</taxon>
        <taxon>Pezizomycotina</taxon>
        <taxon>Sordariomycetes</taxon>
        <taxon>Sordariomycetidae</taxon>
        <taxon>Calosphaeriales</taxon>
        <taxon>Pleurostomataceae</taxon>
        <taxon>Pleurostoma</taxon>
    </lineage>
</organism>
<name>A0AA38SB77_9PEZI</name>
<dbReference type="Gene3D" id="3.30.530.20">
    <property type="match status" value="1"/>
</dbReference>
<protein>
    <recommendedName>
        <fullName evidence="4">Coenzyme Q-binding protein COQ10 START domain-containing protein</fullName>
    </recommendedName>
</protein>
<evidence type="ECO:0000313" key="3">
    <source>
        <dbReference type="Proteomes" id="UP001174694"/>
    </source>
</evidence>
<dbReference type="CDD" id="cd07822">
    <property type="entry name" value="SRPBCC_4"/>
    <property type="match status" value="1"/>
</dbReference>
<evidence type="ECO:0000313" key="2">
    <source>
        <dbReference type="EMBL" id="KAJ9155202.1"/>
    </source>
</evidence>
<dbReference type="Proteomes" id="UP001174694">
    <property type="component" value="Unassembled WGS sequence"/>
</dbReference>
<dbReference type="SUPFAM" id="SSF55961">
    <property type="entry name" value="Bet v1-like"/>
    <property type="match status" value="1"/>
</dbReference>
<dbReference type="AlphaFoldDB" id="A0AA38SB77"/>
<reference evidence="2" key="1">
    <citation type="submission" date="2022-07" db="EMBL/GenBank/DDBJ databases">
        <title>Fungi with potential for degradation of polypropylene.</title>
        <authorList>
            <person name="Gostincar C."/>
        </authorList>
    </citation>
    <scope>NUCLEOTIDE SEQUENCE</scope>
    <source>
        <strain evidence="2">EXF-13308</strain>
    </source>
</reference>
<feature type="region of interest" description="Disordered" evidence="1">
    <location>
        <begin position="1"/>
        <end position="30"/>
    </location>
</feature>